<name>A0AAV9J6K3_9PEZI</name>
<accession>A0AAV9J6K3</accession>
<dbReference type="GO" id="GO:0008655">
    <property type="term" value="P:pyrimidine-containing compound salvage"/>
    <property type="evidence" value="ECO:0007669"/>
    <property type="project" value="TreeGrafter"/>
</dbReference>
<feature type="domain" description="CMP/dCMP-type deaminase" evidence="1">
    <location>
        <begin position="1"/>
        <end position="153"/>
    </location>
</feature>
<dbReference type="GO" id="GO:0005634">
    <property type="term" value="C:nucleus"/>
    <property type="evidence" value="ECO:0007669"/>
    <property type="project" value="TreeGrafter"/>
</dbReference>
<dbReference type="GO" id="GO:0005737">
    <property type="term" value="C:cytoplasm"/>
    <property type="evidence" value="ECO:0007669"/>
    <property type="project" value="TreeGrafter"/>
</dbReference>
<protein>
    <recommendedName>
        <fullName evidence="1">CMP/dCMP-type deaminase domain-containing protein</fullName>
    </recommendedName>
</protein>
<dbReference type="GO" id="GO:0004131">
    <property type="term" value="F:cytosine deaminase activity"/>
    <property type="evidence" value="ECO:0007669"/>
    <property type="project" value="TreeGrafter"/>
</dbReference>
<dbReference type="GO" id="GO:0046087">
    <property type="term" value="P:cytidine metabolic process"/>
    <property type="evidence" value="ECO:0007669"/>
    <property type="project" value="TreeGrafter"/>
</dbReference>
<dbReference type="PANTHER" id="PTHR11079:SF190">
    <property type="entry name" value="CYTOSINE DEAMINASE"/>
    <property type="match status" value="1"/>
</dbReference>
<proteinExistence type="predicted"/>
<dbReference type="InterPro" id="IPR002125">
    <property type="entry name" value="CMP_dCMP_dom"/>
</dbReference>
<evidence type="ECO:0000313" key="2">
    <source>
        <dbReference type="EMBL" id="KAK4540296.1"/>
    </source>
</evidence>
<organism evidence="2 3">
    <name type="scientific">Oleoguttula mirabilis</name>
    <dbReference type="NCBI Taxonomy" id="1507867"/>
    <lineage>
        <taxon>Eukaryota</taxon>
        <taxon>Fungi</taxon>
        <taxon>Dikarya</taxon>
        <taxon>Ascomycota</taxon>
        <taxon>Pezizomycotina</taxon>
        <taxon>Dothideomycetes</taxon>
        <taxon>Dothideomycetidae</taxon>
        <taxon>Mycosphaerellales</taxon>
        <taxon>Teratosphaeriaceae</taxon>
        <taxon>Oleoguttula</taxon>
    </lineage>
</organism>
<dbReference type="GO" id="GO:0008835">
    <property type="term" value="F:diaminohydroxyphosphoribosylaminopyrimidine deaminase activity"/>
    <property type="evidence" value="ECO:0007669"/>
    <property type="project" value="TreeGrafter"/>
</dbReference>
<dbReference type="CDD" id="cd01285">
    <property type="entry name" value="nucleoside_deaminase"/>
    <property type="match status" value="1"/>
</dbReference>
<keyword evidence="3" id="KW-1185">Reference proteome</keyword>
<dbReference type="PROSITE" id="PS51747">
    <property type="entry name" value="CYT_DCMP_DEAMINASES_2"/>
    <property type="match status" value="1"/>
</dbReference>
<dbReference type="GO" id="GO:0019858">
    <property type="term" value="P:cytosine metabolic process"/>
    <property type="evidence" value="ECO:0007669"/>
    <property type="project" value="TreeGrafter"/>
</dbReference>
<evidence type="ECO:0000313" key="3">
    <source>
        <dbReference type="Proteomes" id="UP001324427"/>
    </source>
</evidence>
<dbReference type="SUPFAM" id="SSF53927">
    <property type="entry name" value="Cytidine deaminase-like"/>
    <property type="match status" value="1"/>
</dbReference>
<comment type="caution">
    <text evidence="2">The sequence shown here is derived from an EMBL/GenBank/DDBJ whole genome shotgun (WGS) entry which is preliminary data.</text>
</comment>
<dbReference type="EMBL" id="JAVFHQ010000070">
    <property type="protein sequence ID" value="KAK4540296.1"/>
    <property type="molecule type" value="Genomic_DNA"/>
</dbReference>
<sequence>MDDRAMFAIALEEAKKGFAVGGLPIGACLVSQDGEILGRGHNKRVQEGSVIKHAEMSALESTIQDPAHPPPASVYRGATMFTTLVPCVMCTGACLLYGIGRVVYGTGADQSVAIDTLKLLEDHGVETVGLGVQECEEMMGRWIEENPARYRAEPWCTEA</sequence>
<gene>
    <name evidence="2" type="ORF">LTR36_009608</name>
</gene>
<dbReference type="InterPro" id="IPR016193">
    <property type="entry name" value="Cytidine_deaminase-like"/>
</dbReference>
<dbReference type="Pfam" id="PF00383">
    <property type="entry name" value="dCMP_cyt_deam_1"/>
    <property type="match status" value="1"/>
</dbReference>
<reference evidence="2 3" key="1">
    <citation type="submission" date="2021-11" db="EMBL/GenBank/DDBJ databases">
        <title>Black yeast isolated from Biological Soil Crust.</title>
        <authorList>
            <person name="Kurbessoian T."/>
        </authorList>
    </citation>
    <scope>NUCLEOTIDE SEQUENCE [LARGE SCALE GENOMIC DNA]</scope>
    <source>
        <strain evidence="2 3">CCFEE 5522</strain>
    </source>
</reference>
<evidence type="ECO:0000259" key="1">
    <source>
        <dbReference type="PROSITE" id="PS51747"/>
    </source>
</evidence>
<dbReference type="PANTHER" id="PTHR11079">
    <property type="entry name" value="CYTOSINE DEAMINASE FAMILY MEMBER"/>
    <property type="match status" value="1"/>
</dbReference>
<dbReference type="Gene3D" id="3.40.140.10">
    <property type="entry name" value="Cytidine Deaminase, domain 2"/>
    <property type="match status" value="1"/>
</dbReference>
<dbReference type="AlphaFoldDB" id="A0AAV9J6K3"/>
<dbReference type="Proteomes" id="UP001324427">
    <property type="component" value="Unassembled WGS sequence"/>
</dbReference>